<evidence type="ECO:0000313" key="11">
    <source>
        <dbReference type="Proteomes" id="UP000324767"/>
    </source>
</evidence>
<dbReference type="PANTHER" id="PTHR19443">
    <property type="entry name" value="HEXOKINASE"/>
    <property type="match status" value="1"/>
</dbReference>
<accession>A0A5M8PL46</accession>
<protein>
    <recommendedName>
        <fullName evidence="6">Phosphotransferase</fullName>
        <ecNumber evidence="6">2.7.1.-</ecNumber>
    </recommendedName>
</protein>
<gene>
    <name evidence="10" type="ORF">FRX48_06867</name>
</gene>
<dbReference type="Gene3D" id="3.30.420.40">
    <property type="match status" value="1"/>
</dbReference>
<organism evidence="10 11">
    <name type="scientific">Lasallia pustulata</name>
    <dbReference type="NCBI Taxonomy" id="136370"/>
    <lineage>
        <taxon>Eukaryota</taxon>
        <taxon>Fungi</taxon>
        <taxon>Dikarya</taxon>
        <taxon>Ascomycota</taxon>
        <taxon>Pezizomycotina</taxon>
        <taxon>Lecanoromycetes</taxon>
        <taxon>OSLEUM clade</taxon>
        <taxon>Umbilicariomycetidae</taxon>
        <taxon>Umbilicariales</taxon>
        <taxon>Umbilicariaceae</taxon>
        <taxon>Lasallia</taxon>
    </lineage>
</organism>
<feature type="domain" description="Hexokinase C-terminal" evidence="9">
    <location>
        <begin position="257"/>
        <end position="534"/>
    </location>
</feature>
<dbReference type="GO" id="GO:0005536">
    <property type="term" value="F:D-glucose binding"/>
    <property type="evidence" value="ECO:0007669"/>
    <property type="project" value="InterPro"/>
</dbReference>
<evidence type="ECO:0000256" key="5">
    <source>
        <dbReference type="ARBA" id="ARBA00022840"/>
    </source>
</evidence>
<name>A0A5M8PL46_9LECA</name>
<feature type="region of interest" description="Disordered" evidence="7">
    <location>
        <begin position="89"/>
        <end position="112"/>
    </location>
</feature>
<dbReference type="EMBL" id="VXIT01000011">
    <property type="protein sequence ID" value="KAA6409314.1"/>
    <property type="molecule type" value="Genomic_DNA"/>
</dbReference>
<dbReference type="InterPro" id="IPR043129">
    <property type="entry name" value="ATPase_NBD"/>
</dbReference>
<evidence type="ECO:0000259" key="8">
    <source>
        <dbReference type="Pfam" id="PF00349"/>
    </source>
</evidence>
<sequence length="540" mass="58061">MSMSANLDRWLSPFNIDAVKLYRLASLFSETYKYLALNSTDQFLATPVTSLPTGEETGKFLAIDLGGTNLRVGFLELLGSNQDGAVTSDSNGSFPGAPLASKSQGLAPPVRRSHERSWPIGEHLKMDRAEDLFDWLGDCVAEVVAASVSEEKSLGIHVSKEITMGITFSFPMIQKSLADATLMPMGKGFAITTNLNLGAMLLAGYERHTKRAFVNGQRSKSVALPRVKIAAITNDTVATLASLAYSVKSEPHSRVAMGLIVGTGCNATIPMKLEALHPSKRTCHSLLKKPRPIEHETIINTEWTINGAAGPLRDLDLVTRWDMLLDKATDAPGFQPFEYMVAGRYLGELVRLMFVDWLTRGRGVSRATLPALLGRRNALTTTFLATIVAPAEDAGQLAKTLNLNPESAGPGNWTWTAEFSGAIQRITHAVERRSAALIAAAVIGLLTCTGELTLNENEGDSRLGAEQDNPQNLDTELVVAYTGGLITQHPCLKNDIQKHINLLLECALPLNAGTTVVLREASDGGIIGAGVLAATAYEDV</sequence>
<dbReference type="GO" id="GO:0001678">
    <property type="term" value="P:intracellular glucose homeostasis"/>
    <property type="evidence" value="ECO:0007669"/>
    <property type="project" value="InterPro"/>
</dbReference>
<dbReference type="UniPathway" id="UPA00109">
    <property type="reaction ID" value="UER00180"/>
</dbReference>
<reference evidence="10 11" key="1">
    <citation type="submission" date="2019-09" db="EMBL/GenBank/DDBJ databases">
        <title>The hologenome of the rock-dwelling lichen Lasallia pustulata.</title>
        <authorList>
            <person name="Greshake Tzovaras B."/>
            <person name="Segers F."/>
            <person name="Bicker A."/>
            <person name="Dal Grande F."/>
            <person name="Otte J."/>
            <person name="Hankeln T."/>
            <person name="Schmitt I."/>
            <person name="Ebersberger I."/>
        </authorList>
    </citation>
    <scope>NUCLEOTIDE SEQUENCE [LARGE SCALE GENOMIC DNA]</scope>
    <source>
        <strain evidence="10">A1-1</strain>
    </source>
</reference>
<dbReference type="GO" id="GO:0005829">
    <property type="term" value="C:cytosol"/>
    <property type="evidence" value="ECO:0007669"/>
    <property type="project" value="TreeGrafter"/>
</dbReference>
<dbReference type="PRINTS" id="PR00475">
    <property type="entry name" value="HEXOKINASE"/>
</dbReference>
<comment type="caution">
    <text evidence="10">The sequence shown here is derived from an EMBL/GenBank/DDBJ whole genome shotgun (WGS) entry which is preliminary data.</text>
</comment>
<keyword evidence="4 6" id="KW-0418">Kinase</keyword>
<dbReference type="EC" id="2.7.1.-" evidence="6"/>
<dbReference type="Pfam" id="PF03727">
    <property type="entry name" value="Hexokinase_2"/>
    <property type="match status" value="1"/>
</dbReference>
<dbReference type="InterPro" id="IPR022672">
    <property type="entry name" value="Hexokinase_N"/>
</dbReference>
<dbReference type="CDD" id="cd24000">
    <property type="entry name" value="ASKHA_NBD_HK"/>
    <property type="match status" value="1"/>
</dbReference>
<dbReference type="InterPro" id="IPR001312">
    <property type="entry name" value="Hexokinase"/>
</dbReference>
<evidence type="ECO:0000259" key="9">
    <source>
        <dbReference type="Pfam" id="PF03727"/>
    </source>
</evidence>
<evidence type="ECO:0000256" key="7">
    <source>
        <dbReference type="SAM" id="MobiDB-lite"/>
    </source>
</evidence>
<feature type="domain" description="Hexokinase N-terminal" evidence="8">
    <location>
        <begin position="7"/>
        <end position="245"/>
    </location>
</feature>
<keyword evidence="3 6" id="KW-0547">Nucleotide-binding</keyword>
<dbReference type="Pfam" id="PF00349">
    <property type="entry name" value="Hexokinase_1"/>
    <property type="match status" value="1"/>
</dbReference>
<dbReference type="InterPro" id="IPR022673">
    <property type="entry name" value="Hexokinase_C"/>
</dbReference>
<dbReference type="GO" id="GO:0008865">
    <property type="term" value="F:fructokinase activity"/>
    <property type="evidence" value="ECO:0007669"/>
    <property type="project" value="TreeGrafter"/>
</dbReference>
<dbReference type="OrthoDB" id="419537at2759"/>
<comment type="similarity">
    <text evidence="1 6">Belongs to the hexokinase family.</text>
</comment>
<dbReference type="GO" id="GO:0006013">
    <property type="term" value="P:mannose metabolic process"/>
    <property type="evidence" value="ECO:0007669"/>
    <property type="project" value="TreeGrafter"/>
</dbReference>
<dbReference type="GO" id="GO:0019158">
    <property type="term" value="F:mannokinase activity"/>
    <property type="evidence" value="ECO:0007669"/>
    <property type="project" value="TreeGrafter"/>
</dbReference>
<keyword evidence="5 6" id="KW-0067">ATP-binding</keyword>
<dbReference type="GO" id="GO:0006006">
    <property type="term" value="P:glucose metabolic process"/>
    <property type="evidence" value="ECO:0007669"/>
    <property type="project" value="TreeGrafter"/>
</dbReference>
<evidence type="ECO:0000313" key="10">
    <source>
        <dbReference type="EMBL" id="KAA6409314.1"/>
    </source>
</evidence>
<dbReference type="Gene3D" id="3.40.367.20">
    <property type="match status" value="1"/>
</dbReference>
<keyword evidence="6" id="KW-0324">Glycolysis</keyword>
<evidence type="ECO:0000256" key="1">
    <source>
        <dbReference type="ARBA" id="ARBA00009225"/>
    </source>
</evidence>
<dbReference type="PANTHER" id="PTHR19443:SF29">
    <property type="entry name" value="PHOSPHOTRANSFERASE"/>
    <property type="match status" value="1"/>
</dbReference>
<evidence type="ECO:0000256" key="2">
    <source>
        <dbReference type="ARBA" id="ARBA00022679"/>
    </source>
</evidence>
<dbReference type="GO" id="GO:0005524">
    <property type="term" value="F:ATP binding"/>
    <property type="evidence" value="ECO:0007669"/>
    <property type="project" value="UniProtKB-UniRule"/>
</dbReference>
<evidence type="ECO:0000256" key="3">
    <source>
        <dbReference type="ARBA" id="ARBA00022741"/>
    </source>
</evidence>
<dbReference type="SUPFAM" id="SSF53067">
    <property type="entry name" value="Actin-like ATPase domain"/>
    <property type="match status" value="2"/>
</dbReference>
<dbReference type="GO" id="GO:0005739">
    <property type="term" value="C:mitochondrion"/>
    <property type="evidence" value="ECO:0007669"/>
    <property type="project" value="TreeGrafter"/>
</dbReference>
<dbReference type="PROSITE" id="PS51748">
    <property type="entry name" value="HEXOKINASE_2"/>
    <property type="match status" value="1"/>
</dbReference>
<evidence type="ECO:0000256" key="6">
    <source>
        <dbReference type="RuleBase" id="RU362007"/>
    </source>
</evidence>
<keyword evidence="2 6" id="KW-0808">Transferase</keyword>
<evidence type="ECO:0000256" key="4">
    <source>
        <dbReference type="ARBA" id="ARBA00022777"/>
    </source>
</evidence>
<dbReference type="AlphaFoldDB" id="A0A5M8PL46"/>
<dbReference type="Proteomes" id="UP000324767">
    <property type="component" value="Unassembled WGS sequence"/>
</dbReference>
<dbReference type="GO" id="GO:0006096">
    <property type="term" value="P:glycolytic process"/>
    <property type="evidence" value="ECO:0007669"/>
    <property type="project" value="UniProtKB-UniPathway"/>
</dbReference>
<dbReference type="GO" id="GO:0004340">
    <property type="term" value="F:glucokinase activity"/>
    <property type="evidence" value="ECO:0007669"/>
    <property type="project" value="TreeGrafter"/>
</dbReference>
<proteinExistence type="inferred from homology"/>